<gene>
    <name evidence="2" type="ORF">ILEXP_LOCUS27770</name>
</gene>
<feature type="non-terminal residue" evidence="2">
    <location>
        <position position="1"/>
    </location>
</feature>
<dbReference type="EMBL" id="CAUOFW020003292">
    <property type="protein sequence ID" value="CAK9159092.1"/>
    <property type="molecule type" value="Genomic_DNA"/>
</dbReference>
<evidence type="ECO:0000313" key="3">
    <source>
        <dbReference type="Proteomes" id="UP001642360"/>
    </source>
</evidence>
<name>A0ABC8SQ27_9AQUA</name>
<dbReference type="Proteomes" id="UP001642360">
    <property type="component" value="Unassembled WGS sequence"/>
</dbReference>
<protein>
    <submittedName>
        <fullName evidence="2">Uncharacterized protein</fullName>
    </submittedName>
</protein>
<keyword evidence="3" id="KW-1185">Reference proteome</keyword>
<proteinExistence type="predicted"/>
<evidence type="ECO:0000313" key="2">
    <source>
        <dbReference type="EMBL" id="CAK9159092.1"/>
    </source>
</evidence>
<reference evidence="2 3" key="1">
    <citation type="submission" date="2024-02" db="EMBL/GenBank/DDBJ databases">
        <authorList>
            <person name="Vignale AGUSTIN F."/>
            <person name="Sosa J E."/>
            <person name="Modenutti C."/>
        </authorList>
    </citation>
    <scope>NUCLEOTIDE SEQUENCE [LARGE SCALE GENOMIC DNA]</scope>
</reference>
<organism evidence="2 3">
    <name type="scientific">Ilex paraguariensis</name>
    <name type="common">yerba mate</name>
    <dbReference type="NCBI Taxonomy" id="185542"/>
    <lineage>
        <taxon>Eukaryota</taxon>
        <taxon>Viridiplantae</taxon>
        <taxon>Streptophyta</taxon>
        <taxon>Embryophyta</taxon>
        <taxon>Tracheophyta</taxon>
        <taxon>Spermatophyta</taxon>
        <taxon>Magnoliopsida</taxon>
        <taxon>eudicotyledons</taxon>
        <taxon>Gunneridae</taxon>
        <taxon>Pentapetalae</taxon>
        <taxon>asterids</taxon>
        <taxon>campanulids</taxon>
        <taxon>Aquifoliales</taxon>
        <taxon>Aquifoliaceae</taxon>
        <taxon>Ilex</taxon>
    </lineage>
</organism>
<feature type="compositionally biased region" description="Polar residues" evidence="1">
    <location>
        <begin position="38"/>
        <end position="53"/>
    </location>
</feature>
<accession>A0ABC8SQ27</accession>
<comment type="caution">
    <text evidence="2">The sequence shown here is derived from an EMBL/GenBank/DDBJ whole genome shotgun (WGS) entry which is preliminary data.</text>
</comment>
<feature type="region of interest" description="Disordered" evidence="1">
    <location>
        <begin position="37"/>
        <end position="59"/>
    </location>
</feature>
<sequence>DLLIFGRANVNEASAISRVVSTFEEWSRQQINRDKSISFYSPNQYTQQQNQGSKKPDWP</sequence>
<evidence type="ECO:0000256" key="1">
    <source>
        <dbReference type="SAM" id="MobiDB-lite"/>
    </source>
</evidence>
<dbReference type="AlphaFoldDB" id="A0ABC8SQ27"/>